<sequence>MTDIKDIMTIHSPTIVFIHIDHDFTILKEICQWIQFNPNIMPIACSQNDSASLRIECSQIGACDFILKPFCEAVIKTVVLNVYQQSTVWSTFQDRLDKFYGKEWLSSPHVHLPNLSIDILSSERKQHLDQSIYRWDFSPLAMDERELIYCAITMLQQTFAQFPTELRSLQLTQSALYDFVFDVYHLYYNTNPYHNFRHAIDVMQSTWYFFCSIGLLRKKPNNRASAYFRHSFHHDSISHLLRPVDILALLMASLGHDVGHPGVNNGFMVNTASPLALLYNDTSVLESYHCMTFLNLLRKHYFKSMVDIKSQPEYKTFRKIIAQGILCTDMGCHHDYVDRIKHQIEKMKANHRVTEKERLVLCSAIIKCADISNCARPFHQAREWAMILSEEFYRQGDLERELGITPSPIHSRGQLSLADSQLSFIHNVALELFSHIEQLFPTLDFCTKHIHHNLERWANHIPL</sequence>
<dbReference type="STRING" id="101091.A0A1C7N3U6"/>
<evidence type="ECO:0000256" key="1">
    <source>
        <dbReference type="ARBA" id="ARBA00022723"/>
    </source>
</evidence>
<evidence type="ECO:0000256" key="7">
    <source>
        <dbReference type="RuleBase" id="RU363067"/>
    </source>
</evidence>
<feature type="binding site" evidence="5">
    <location>
        <position position="257"/>
    </location>
    <ligand>
        <name>Zn(2+)</name>
        <dbReference type="ChEBI" id="CHEBI:29105"/>
        <label>2</label>
    </ligand>
</feature>
<proteinExistence type="inferred from homology"/>
<comment type="caution">
    <text evidence="10">The sequence shown here is derived from an EMBL/GenBank/DDBJ whole genome shotgun (WGS) entry which is preliminary data.</text>
</comment>
<feature type="domain" description="PDEase" evidence="9">
    <location>
        <begin position="108"/>
        <end position="463"/>
    </location>
</feature>
<evidence type="ECO:0000256" key="2">
    <source>
        <dbReference type="ARBA" id="ARBA00022801"/>
    </source>
</evidence>
<dbReference type="EC" id="3.1.4.-" evidence="7"/>
<feature type="binding site" evidence="4">
    <location>
        <position position="257"/>
    </location>
    <ligand>
        <name>AMP</name>
        <dbReference type="ChEBI" id="CHEBI:456215"/>
    </ligand>
</feature>
<evidence type="ECO:0000313" key="11">
    <source>
        <dbReference type="Proteomes" id="UP000093000"/>
    </source>
</evidence>
<dbReference type="InterPro" id="IPR011006">
    <property type="entry name" value="CheY-like_superfamily"/>
</dbReference>
<name>A0A1C7N3U6_9FUNG</name>
<dbReference type="SMART" id="SM00471">
    <property type="entry name" value="HDc"/>
    <property type="match status" value="1"/>
</dbReference>
<keyword evidence="1 5" id="KW-0479">Metal-binding</keyword>
<evidence type="ECO:0000313" key="10">
    <source>
        <dbReference type="EMBL" id="OBZ83741.1"/>
    </source>
</evidence>
<evidence type="ECO:0000256" key="6">
    <source>
        <dbReference type="PROSITE-ProRule" id="PRU00169"/>
    </source>
</evidence>
<evidence type="ECO:0000259" key="8">
    <source>
        <dbReference type="PROSITE" id="PS50110"/>
    </source>
</evidence>
<dbReference type="GO" id="GO:0000160">
    <property type="term" value="P:phosphorelay signal transduction system"/>
    <property type="evidence" value="ECO:0007669"/>
    <property type="project" value="InterPro"/>
</dbReference>
<dbReference type="PROSITE" id="PS50110">
    <property type="entry name" value="RESPONSE_REGULATORY"/>
    <property type="match status" value="1"/>
</dbReference>
<dbReference type="PANTHER" id="PTHR11347">
    <property type="entry name" value="CYCLIC NUCLEOTIDE PHOSPHODIESTERASE"/>
    <property type="match status" value="1"/>
</dbReference>
<keyword evidence="2 7" id="KW-0378">Hydrolase</keyword>
<feature type="active site" description="Proton donor" evidence="3">
    <location>
        <position position="194"/>
    </location>
</feature>
<dbReference type="PROSITE" id="PS51845">
    <property type="entry name" value="PDEASE_I_2"/>
    <property type="match status" value="1"/>
</dbReference>
<dbReference type="GO" id="GO:0004114">
    <property type="term" value="F:3',5'-cyclic-nucleotide phosphodiesterase activity"/>
    <property type="evidence" value="ECO:0007669"/>
    <property type="project" value="InterPro"/>
</dbReference>
<dbReference type="EMBL" id="LUGH01000611">
    <property type="protein sequence ID" value="OBZ83741.1"/>
    <property type="molecule type" value="Genomic_DNA"/>
</dbReference>
<dbReference type="Gene3D" id="1.10.1300.10">
    <property type="entry name" value="3'5'-cyclic nucleotide phosphodiesterase, catalytic domain"/>
    <property type="match status" value="1"/>
</dbReference>
<feature type="domain" description="Response regulatory" evidence="8">
    <location>
        <begin position="1"/>
        <end position="83"/>
    </location>
</feature>
<dbReference type="PROSITE" id="PS00126">
    <property type="entry name" value="PDEASE_I_1"/>
    <property type="match status" value="1"/>
</dbReference>
<protein>
    <recommendedName>
        <fullName evidence="7">Phosphodiesterase</fullName>
        <ecNumber evidence="7">3.1.4.-</ecNumber>
    </recommendedName>
</protein>
<feature type="binding site" evidence="5">
    <location>
        <position position="256"/>
    </location>
    <ligand>
        <name>Zn(2+)</name>
        <dbReference type="ChEBI" id="CHEBI:29105"/>
        <label>1</label>
    </ligand>
</feature>
<dbReference type="AlphaFoldDB" id="A0A1C7N3U6"/>
<dbReference type="InParanoid" id="A0A1C7N3U6"/>
<evidence type="ECO:0000259" key="9">
    <source>
        <dbReference type="PROSITE" id="PS51845"/>
    </source>
</evidence>
<dbReference type="SUPFAM" id="SSF109604">
    <property type="entry name" value="HD-domain/PDEase-like"/>
    <property type="match status" value="1"/>
</dbReference>
<evidence type="ECO:0000256" key="3">
    <source>
        <dbReference type="PIRSR" id="PIRSR623088-1"/>
    </source>
</evidence>
<feature type="binding site" evidence="5">
    <location>
        <position position="257"/>
    </location>
    <ligand>
        <name>Zn(2+)</name>
        <dbReference type="ChEBI" id="CHEBI:29105"/>
        <label>1</label>
    </ligand>
</feature>
<dbReference type="InterPro" id="IPR023174">
    <property type="entry name" value="PDEase_CS"/>
</dbReference>
<feature type="binding site" evidence="4">
    <location>
        <position position="421"/>
    </location>
    <ligand>
        <name>AMP</name>
        <dbReference type="ChEBI" id="CHEBI:456215"/>
    </ligand>
</feature>
<reference evidence="10 11" key="1">
    <citation type="submission" date="2016-03" db="EMBL/GenBank/DDBJ databases">
        <title>Choanephora cucurbitarum.</title>
        <authorList>
            <person name="Min B."/>
            <person name="Park H."/>
            <person name="Park J.-H."/>
            <person name="Shin H.-D."/>
            <person name="Choi I.-G."/>
        </authorList>
    </citation>
    <scope>NUCLEOTIDE SEQUENCE [LARGE SCALE GENOMIC DNA]</scope>
    <source>
        <strain evidence="10 11">KUS-F28377</strain>
    </source>
</reference>
<dbReference type="Gene3D" id="3.40.50.2300">
    <property type="match status" value="1"/>
</dbReference>
<dbReference type="InterPro" id="IPR036971">
    <property type="entry name" value="PDEase_catalytic_dom_sf"/>
</dbReference>
<evidence type="ECO:0000256" key="5">
    <source>
        <dbReference type="PIRSR" id="PIRSR623088-3"/>
    </source>
</evidence>
<dbReference type="OrthoDB" id="546632at2759"/>
<dbReference type="GO" id="GO:0046872">
    <property type="term" value="F:metal ion binding"/>
    <property type="evidence" value="ECO:0007669"/>
    <property type="project" value="UniProtKB-KW"/>
</dbReference>
<gene>
    <name evidence="10" type="primary">regA_5</name>
    <name evidence="10" type="ORF">A0J61_08208</name>
</gene>
<comment type="caution">
    <text evidence="6">Lacks conserved residue(s) required for the propagation of feature annotation.</text>
</comment>
<dbReference type="InterPro" id="IPR023088">
    <property type="entry name" value="PDEase"/>
</dbReference>
<comment type="cofactor">
    <cofactor evidence="7">
        <name>a divalent metal cation</name>
        <dbReference type="ChEBI" id="CHEBI:60240"/>
    </cofactor>
    <text evidence="7">Binds 2 divalent metal cations per subunit. Site 1 may preferentially bind zinc ions, while site 2 has a preference for magnesium and/or manganese ions.</text>
</comment>
<accession>A0A1C7N3U6</accession>
<dbReference type="InterPro" id="IPR001789">
    <property type="entry name" value="Sig_transdc_resp-reg_receiver"/>
</dbReference>
<feature type="binding site" evidence="4">
    <location>
        <position position="370"/>
    </location>
    <ligand>
        <name>AMP</name>
        <dbReference type="ChEBI" id="CHEBI:456215"/>
    </ligand>
</feature>
<dbReference type="InterPro" id="IPR002073">
    <property type="entry name" value="PDEase_catalytic_dom"/>
</dbReference>
<feature type="binding site" evidence="5">
    <location>
        <position position="198"/>
    </location>
    <ligand>
        <name>Zn(2+)</name>
        <dbReference type="ChEBI" id="CHEBI:29105"/>
        <label>1</label>
    </ligand>
</feature>
<dbReference type="PRINTS" id="PR00387">
    <property type="entry name" value="PDIESTERASE1"/>
</dbReference>
<dbReference type="SUPFAM" id="SSF52172">
    <property type="entry name" value="CheY-like"/>
    <property type="match status" value="1"/>
</dbReference>
<evidence type="ECO:0000256" key="4">
    <source>
        <dbReference type="PIRSR" id="PIRSR623088-2"/>
    </source>
</evidence>
<dbReference type="InterPro" id="IPR003607">
    <property type="entry name" value="HD/PDEase_dom"/>
</dbReference>
<dbReference type="CDD" id="cd00077">
    <property type="entry name" value="HDc"/>
    <property type="match status" value="1"/>
</dbReference>
<organism evidence="10 11">
    <name type="scientific">Choanephora cucurbitarum</name>
    <dbReference type="NCBI Taxonomy" id="101091"/>
    <lineage>
        <taxon>Eukaryota</taxon>
        <taxon>Fungi</taxon>
        <taxon>Fungi incertae sedis</taxon>
        <taxon>Mucoromycota</taxon>
        <taxon>Mucoromycotina</taxon>
        <taxon>Mucoromycetes</taxon>
        <taxon>Mucorales</taxon>
        <taxon>Mucorineae</taxon>
        <taxon>Choanephoraceae</taxon>
        <taxon>Choanephoroideae</taxon>
        <taxon>Choanephora</taxon>
    </lineage>
</organism>
<feature type="binding site" evidence="4">
    <location>
        <begin position="194"/>
        <end position="198"/>
    </location>
    <ligand>
        <name>AMP</name>
        <dbReference type="ChEBI" id="CHEBI:456215"/>
    </ligand>
</feature>
<dbReference type="Pfam" id="PF00233">
    <property type="entry name" value="PDEase_I"/>
    <property type="match status" value="1"/>
</dbReference>
<comment type="similarity">
    <text evidence="7">Belongs to the cyclic nucleotide phosphodiesterase family.</text>
</comment>
<keyword evidence="11" id="KW-1185">Reference proteome</keyword>
<dbReference type="Proteomes" id="UP000093000">
    <property type="component" value="Unassembled WGS sequence"/>
</dbReference>
<feature type="binding site" evidence="5">
    <location>
        <position position="370"/>
    </location>
    <ligand>
        <name>Zn(2+)</name>
        <dbReference type="ChEBI" id="CHEBI:29105"/>
        <label>1</label>
    </ligand>
</feature>